<keyword evidence="3 10" id="KW-0418">Kinase</keyword>
<dbReference type="Pfam" id="PF00069">
    <property type="entry name" value="Pkinase"/>
    <property type="match status" value="1"/>
</dbReference>
<dbReference type="GO" id="GO:0005524">
    <property type="term" value="F:ATP binding"/>
    <property type="evidence" value="ECO:0007669"/>
    <property type="project" value="UniProtKB-UniRule"/>
</dbReference>
<evidence type="ECO:0000256" key="1">
    <source>
        <dbReference type="ARBA" id="ARBA00022679"/>
    </source>
</evidence>
<evidence type="ECO:0000256" key="8">
    <source>
        <dbReference type="SAM" id="Phobius"/>
    </source>
</evidence>
<dbReference type="Gene3D" id="3.30.200.20">
    <property type="entry name" value="Phosphorylase Kinase, domain 1"/>
    <property type="match status" value="1"/>
</dbReference>
<dbReference type="AlphaFoldDB" id="A0AAW6U3C3"/>
<dbReference type="Pfam" id="PF13374">
    <property type="entry name" value="TPR_10"/>
    <property type="match status" value="1"/>
</dbReference>
<dbReference type="SUPFAM" id="SSF48452">
    <property type="entry name" value="TPR-like"/>
    <property type="match status" value="2"/>
</dbReference>
<dbReference type="Pfam" id="PF13424">
    <property type="entry name" value="TPR_12"/>
    <property type="match status" value="2"/>
</dbReference>
<feature type="binding site" evidence="6">
    <location>
        <position position="113"/>
    </location>
    <ligand>
        <name>ATP</name>
        <dbReference type="ChEBI" id="CHEBI:30616"/>
    </ligand>
</feature>
<dbReference type="InterPro" id="IPR011009">
    <property type="entry name" value="Kinase-like_dom_sf"/>
</dbReference>
<keyword evidence="2 6" id="KW-0547">Nucleotide-binding</keyword>
<dbReference type="PANTHER" id="PTHR43289:SF6">
    <property type="entry name" value="SERINE_THREONINE-PROTEIN KINASE NEKL-3"/>
    <property type="match status" value="1"/>
</dbReference>
<evidence type="ECO:0000256" key="2">
    <source>
        <dbReference type="ARBA" id="ARBA00022741"/>
    </source>
</evidence>
<feature type="domain" description="Protein kinase" evidence="9">
    <location>
        <begin position="83"/>
        <end position="391"/>
    </location>
</feature>
<keyword evidence="8" id="KW-0472">Membrane</keyword>
<name>A0AAW6U3C3_9BACT</name>
<evidence type="ECO:0000313" key="10">
    <source>
        <dbReference type="EMBL" id="MDI6450438.1"/>
    </source>
</evidence>
<dbReference type="Proteomes" id="UP001431776">
    <property type="component" value="Unassembled WGS sequence"/>
</dbReference>
<gene>
    <name evidence="10" type="ORF">QJ522_15360</name>
</gene>
<reference evidence="10" key="1">
    <citation type="submission" date="2023-05" db="EMBL/GenBank/DDBJ databases">
        <title>Anaerotaeda fermentans gen. nov., sp. nov., a novel anaerobic planctomycete of the new family within the order Sedimentisphaerales isolated from Taman Peninsula, Russia.</title>
        <authorList>
            <person name="Khomyakova M.A."/>
            <person name="Merkel A.Y."/>
            <person name="Slobodkin A.I."/>
        </authorList>
    </citation>
    <scope>NUCLEOTIDE SEQUENCE</scope>
    <source>
        <strain evidence="10">M17dextr</strain>
    </source>
</reference>
<dbReference type="SMART" id="SM00220">
    <property type="entry name" value="S_TKc"/>
    <property type="match status" value="1"/>
</dbReference>
<proteinExistence type="predicted"/>
<comment type="caution">
    <text evidence="10">The sequence shown here is derived from an EMBL/GenBank/DDBJ whole genome shotgun (WGS) entry which is preliminary data.</text>
</comment>
<dbReference type="PROSITE" id="PS00107">
    <property type="entry name" value="PROTEIN_KINASE_ATP"/>
    <property type="match status" value="1"/>
</dbReference>
<dbReference type="Gene3D" id="1.25.40.10">
    <property type="entry name" value="Tetratricopeptide repeat domain"/>
    <property type="match status" value="2"/>
</dbReference>
<sequence>MVQYEENSEETIFKVAIQRHDRDERQAYVLEACGDDRRLLADVETLLQYHDSTSFLDAPVFDTDGGLDEPLVTEGPGTVIGRYRLLERIGEGGMAVVYMAEQERPIRRKVALKIIKLGMDTRQVIARFEAERQALAMMDHPSIAKVLDAGATETGRPYFVMELVQGVSITKYCDGNNLSTRERLALFVQVCHAVQHAHQKGIIHRDLKPSNVMVTHHDGKPVPKVIDFGIAKATNQRLTEKTLFTRYAHIIGTPAYMSPEQAELSDVDIDTRSDIYSLGVLLYELLTGTTPFGEEELRKAGYIEMQRVIREQEPAKPSTRIRTATREHRSVGAGPRACPTSGGHGGPPLREVRGDLDWIVMKSLEKDRARRYETASGLAEDVRRHLEHEPVSAGPPRAWYRTKKSVQRHAMLAVSVVAVGIALLVGLVSSMAMYLRAERARAETEAVTAFLTNDLLASVYPERAKGQEVTVRYLLETASTNLDGKFAGSPLVEAQVRQTLGSTYARMGDYEAAQPHLERVLEIRRERLGREHPATLASLDQLGMLFCNWGRYGQAEPLLVETLAVRRRVLGERHHDTLESMAHLAWQYMCEARFEEGMALAAEALEAGRSILTEADPILLRSKGILATGYVTTMRHAEAISLAREGYEISRRALADEHEITLFLANVLSWALEGDGQLDAATALAARTVELARRIVGEEHSVTAWAMSNLGAAYRAQGRYDEAEPFLARSFEVATKLGGLDHTGTILFGLRLARLYHAQERLAEHEELIVRLVEASRRTHGENHPQTGYIKYWLRIRAEQLEALVHEQRDAGDHDAAQATAARLLAVREAWHGDNGGQPPSAGGSSP</sequence>
<dbReference type="SMART" id="SM00028">
    <property type="entry name" value="TPR"/>
    <property type="match status" value="3"/>
</dbReference>
<evidence type="ECO:0000259" key="9">
    <source>
        <dbReference type="PROSITE" id="PS50011"/>
    </source>
</evidence>
<dbReference type="EMBL" id="JASCXX010000020">
    <property type="protein sequence ID" value="MDI6450438.1"/>
    <property type="molecule type" value="Genomic_DNA"/>
</dbReference>
<dbReference type="SUPFAM" id="SSF56112">
    <property type="entry name" value="Protein kinase-like (PK-like)"/>
    <property type="match status" value="1"/>
</dbReference>
<dbReference type="EC" id="2.7.11.1" evidence="10"/>
<dbReference type="CDD" id="cd14014">
    <property type="entry name" value="STKc_PknB_like"/>
    <property type="match status" value="1"/>
</dbReference>
<evidence type="ECO:0000256" key="4">
    <source>
        <dbReference type="ARBA" id="ARBA00022840"/>
    </source>
</evidence>
<keyword evidence="1 10" id="KW-0808">Transferase</keyword>
<dbReference type="InterPro" id="IPR017441">
    <property type="entry name" value="Protein_kinase_ATP_BS"/>
</dbReference>
<dbReference type="InterPro" id="IPR008271">
    <property type="entry name" value="Ser/Thr_kinase_AS"/>
</dbReference>
<keyword evidence="4 6" id="KW-0067">ATP-binding</keyword>
<feature type="region of interest" description="Disordered" evidence="7">
    <location>
        <begin position="313"/>
        <end position="347"/>
    </location>
</feature>
<feature type="transmembrane region" description="Helical" evidence="8">
    <location>
        <begin position="410"/>
        <end position="435"/>
    </location>
</feature>
<protein>
    <submittedName>
        <fullName evidence="10">Serine/threonine-protein kinase</fullName>
        <ecNumber evidence="10">2.7.11.1</ecNumber>
    </submittedName>
</protein>
<evidence type="ECO:0000256" key="7">
    <source>
        <dbReference type="SAM" id="MobiDB-lite"/>
    </source>
</evidence>
<feature type="repeat" description="TPR" evidence="5">
    <location>
        <begin position="494"/>
        <end position="527"/>
    </location>
</feature>
<keyword evidence="5" id="KW-0802">TPR repeat</keyword>
<dbReference type="PROSITE" id="PS50011">
    <property type="entry name" value="PROTEIN_KINASE_DOM"/>
    <property type="match status" value="1"/>
</dbReference>
<dbReference type="GO" id="GO:0004674">
    <property type="term" value="F:protein serine/threonine kinase activity"/>
    <property type="evidence" value="ECO:0007669"/>
    <property type="project" value="UniProtKB-EC"/>
</dbReference>
<feature type="repeat" description="TPR" evidence="5">
    <location>
        <begin position="704"/>
        <end position="737"/>
    </location>
</feature>
<organism evidence="10 11">
    <name type="scientific">Anaerobaca lacustris</name>
    <dbReference type="NCBI Taxonomy" id="3044600"/>
    <lineage>
        <taxon>Bacteria</taxon>
        <taxon>Pseudomonadati</taxon>
        <taxon>Planctomycetota</taxon>
        <taxon>Phycisphaerae</taxon>
        <taxon>Sedimentisphaerales</taxon>
        <taxon>Anaerobacaceae</taxon>
        <taxon>Anaerobaca</taxon>
    </lineage>
</organism>
<dbReference type="Gene3D" id="1.10.510.10">
    <property type="entry name" value="Transferase(Phosphotransferase) domain 1"/>
    <property type="match status" value="1"/>
</dbReference>
<keyword evidence="8" id="KW-1133">Transmembrane helix</keyword>
<evidence type="ECO:0000256" key="3">
    <source>
        <dbReference type="ARBA" id="ARBA00022777"/>
    </source>
</evidence>
<dbReference type="InterPro" id="IPR019734">
    <property type="entry name" value="TPR_rpt"/>
</dbReference>
<evidence type="ECO:0000313" key="11">
    <source>
        <dbReference type="Proteomes" id="UP001431776"/>
    </source>
</evidence>
<keyword evidence="8" id="KW-0812">Transmembrane</keyword>
<dbReference type="InterPro" id="IPR011990">
    <property type="entry name" value="TPR-like_helical_dom_sf"/>
</dbReference>
<accession>A0AAW6U3C3</accession>
<dbReference type="PROSITE" id="PS00108">
    <property type="entry name" value="PROTEIN_KINASE_ST"/>
    <property type="match status" value="1"/>
</dbReference>
<dbReference type="RefSeq" id="WP_349245849.1">
    <property type="nucleotide sequence ID" value="NZ_JASCXX010000020.1"/>
</dbReference>
<evidence type="ECO:0000256" key="6">
    <source>
        <dbReference type="PROSITE-ProRule" id="PRU10141"/>
    </source>
</evidence>
<dbReference type="InterPro" id="IPR000719">
    <property type="entry name" value="Prot_kinase_dom"/>
</dbReference>
<keyword evidence="11" id="KW-1185">Reference proteome</keyword>
<evidence type="ECO:0000256" key="5">
    <source>
        <dbReference type="PROSITE-ProRule" id="PRU00339"/>
    </source>
</evidence>
<dbReference type="PANTHER" id="PTHR43289">
    <property type="entry name" value="MITOGEN-ACTIVATED PROTEIN KINASE KINASE KINASE 20-RELATED"/>
    <property type="match status" value="1"/>
</dbReference>
<dbReference type="PROSITE" id="PS50005">
    <property type="entry name" value="TPR"/>
    <property type="match status" value="2"/>
</dbReference>